<dbReference type="InterPro" id="IPR027414">
    <property type="entry name" value="GH95_N_dom"/>
</dbReference>
<evidence type="ECO:0000259" key="1">
    <source>
        <dbReference type="Pfam" id="PF14498"/>
    </source>
</evidence>
<dbReference type="GO" id="GO:0016787">
    <property type="term" value="F:hydrolase activity"/>
    <property type="evidence" value="ECO:0007669"/>
    <property type="project" value="UniProtKB-KW"/>
</dbReference>
<keyword evidence="5" id="KW-1185">Reference proteome</keyword>
<evidence type="ECO:0000313" key="5">
    <source>
        <dbReference type="Proteomes" id="UP001597387"/>
    </source>
</evidence>
<feature type="domain" description="Glycosyl hydrolase family 95 N-terminal" evidence="1">
    <location>
        <begin position="31"/>
        <end position="266"/>
    </location>
</feature>
<evidence type="ECO:0000313" key="4">
    <source>
        <dbReference type="EMBL" id="MFD2163075.1"/>
    </source>
</evidence>
<reference evidence="5" key="1">
    <citation type="journal article" date="2019" name="Int. J. Syst. Evol. Microbiol.">
        <title>The Global Catalogue of Microorganisms (GCM) 10K type strain sequencing project: providing services to taxonomists for standard genome sequencing and annotation.</title>
        <authorList>
            <consortium name="The Broad Institute Genomics Platform"/>
            <consortium name="The Broad Institute Genome Sequencing Center for Infectious Disease"/>
            <person name="Wu L."/>
            <person name="Ma J."/>
        </authorList>
    </citation>
    <scope>NUCLEOTIDE SEQUENCE [LARGE SCALE GENOMIC DNA]</scope>
    <source>
        <strain evidence="5">KCTC 42217</strain>
    </source>
</reference>
<keyword evidence="4" id="KW-0378">Hydrolase</keyword>
<accession>A0ABW4ZMY2</accession>
<protein>
    <submittedName>
        <fullName evidence="4">Glycoside hydrolase N-terminal domain-containing protein</fullName>
    </submittedName>
</protein>
<dbReference type="InterPro" id="IPR016518">
    <property type="entry name" value="Alpha-L-fucosidase"/>
</dbReference>
<dbReference type="Pfam" id="PF22124">
    <property type="entry name" value="Glyco_hydro_95_cat"/>
    <property type="match status" value="1"/>
</dbReference>
<dbReference type="Proteomes" id="UP001597387">
    <property type="component" value="Unassembled WGS sequence"/>
</dbReference>
<comment type="caution">
    <text evidence="4">The sequence shown here is derived from an EMBL/GenBank/DDBJ whole genome shotgun (WGS) entry which is preliminary data.</text>
</comment>
<dbReference type="EMBL" id="JBHUHZ010000002">
    <property type="protein sequence ID" value="MFD2163075.1"/>
    <property type="molecule type" value="Genomic_DNA"/>
</dbReference>
<feature type="domain" description="Glycosyl hydrolase family 95 catalytic" evidence="3">
    <location>
        <begin position="289"/>
        <end position="692"/>
    </location>
</feature>
<dbReference type="InterPro" id="IPR054363">
    <property type="entry name" value="GH95_cat"/>
</dbReference>
<dbReference type="InterPro" id="IPR008928">
    <property type="entry name" value="6-hairpin_glycosidase_sf"/>
</dbReference>
<dbReference type="PIRSF" id="PIRSF007663">
    <property type="entry name" value="UCP007663"/>
    <property type="match status" value="1"/>
</dbReference>
<dbReference type="SUPFAM" id="SSF48208">
    <property type="entry name" value="Six-hairpin glycosidases"/>
    <property type="match status" value="1"/>
</dbReference>
<dbReference type="RefSeq" id="WP_255901477.1">
    <property type="nucleotide sequence ID" value="NZ_JAFMZO010000002.1"/>
</dbReference>
<sequence>MSILQRPLQAVLLICLIVNSSIITAQQRNVLWYDKPAANWNEALPIGNGYIGAMIFGNSGQERLQLNEATIWGGGPNNNIDSAALPYINQVRALLADKKYAEAQALANKSLGPKGNSGMPYQLAGNLLISFPGHENVRNYRRELDIENATSSVSYTLDGVEYKREYVTSLSKNILVVRLTASQPAKLSFKLNLQSPLKQSVYWKGDDLLLAGKGSDHENQKGKIKFNVAARVKTSGGSVEKDSTAFNVNRADTAEIHLSIATNFINYQDISADPERRASALLDAAQGSSYQRLLNEHVQAYRKYYSRVKLDLGSTAAAMEPTDIRIKNFAAGKDPQLAELYFQFGRYLLISCSQPGSQAANLQGIWNGELKGPWDSKYTININTEMNYWPAEVTQLSELHQPLFNLIQDVSETGKPTAKVMYGARGWVLHHNTDIWRITGVVDGAFWGLWPTSNAWLCQHLWEHYLYTGDKAFLKKYYPIMKGAAQYYIDALQPEKEHNWLVVSPSVSPEHDYKNGISVTEGATMDNQLVYGLFSLVMKASAELKADRAFRDSISLFRDRLPPMQIGQHGQLQEWLEDFDNPASNHRHVSHLYGLFPADQISPFRQPKLFAAAKNSLVYRGDVSTGWSMAWKINLWARLLDGNHAYKLLTDQIAPVTSSRQSGGTYPNLFDAHPPFQIDGNFGCTSGIAEMLLQSHDGAVHLLPALPDVWKKGSVSGLMARGGFKIDMDWDDRKITRLVVHSSLGGNFRIRTSHSLVNTRLKPSKGRNSNSFYSIPVVKQAIVKQSGVNLTFSLPESFMYDLRTKRGRTYKLVE</sequence>
<dbReference type="Pfam" id="PF21307">
    <property type="entry name" value="Glyco_hydro_95_C"/>
    <property type="match status" value="1"/>
</dbReference>
<dbReference type="PANTHER" id="PTHR31084:SF0">
    <property type="entry name" value="ALPHA-L-FUCOSIDASE 2"/>
    <property type="match status" value="1"/>
</dbReference>
<dbReference type="Gene3D" id="2.60.40.1180">
    <property type="entry name" value="Golgi alpha-mannosidase II"/>
    <property type="match status" value="1"/>
</dbReference>
<dbReference type="Gene3D" id="1.50.10.10">
    <property type="match status" value="1"/>
</dbReference>
<organism evidence="4 5">
    <name type="scientific">Paradesertivirga mongoliensis</name>
    <dbReference type="NCBI Taxonomy" id="2100740"/>
    <lineage>
        <taxon>Bacteria</taxon>
        <taxon>Pseudomonadati</taxon>
        <taxon>Bacteroidota</taxon>
        <taxon>Sphingobacteriia</taxon>
        <taxon>Sphingobacteriales</taxon>
        <taxon>Sphingobacteriaceae</taxon>
        <taxon>Paradesertivirga</taxon>
    </lineage>
</organism>
<name>A0ABW4ZMY2_9SPHI</name>
<dbReference type="Gene3D" id="2.70.98.50">
    <property type="entry name" value="putative glycoside hydrolase family protein from bacillus halodurans"/>
    <property type="match status" value="1"/>
</dbReference>
<dbReference type="Pfam" id="PF14498">
    <property type="entry name" value="Glyco_hyd_65N_2"/>
    <property type="match status" value="1"/>
</dbReference>
<evidence type="ECO:0000259" key="2">
    <source>
        <dbReference type="Pfam" id="PF21307"/>
    </source>
</evidence>
<dbReference type="PANTHER" id="PTHR31084">
    <property type="entry name" value="ALPHA-L-FUCOSIDASE 2"/>
    <property type="match status" value="1"/>
</dbReference>
<dbReference type="InterPro" id="IPR013780">
    <property type="entry name" value="Glyco_hydro_b"/>
</dbReference>
<proteinExistence type="predicted"/>
<dbReference type="InterPro" id="IPR049053">
    <property type="entry name" value="AFCA-like_C"/>
</dbReference>
<feature type="domain" description="Alpha fucosidase A-like C-terminal" evidence="2">
    <location>
        <begin position="694"/>
        <end position="759"/>
    </location>
</feature>
<evidence type="ECO:0000259" key="3">
    <source>
        <dbReference type="Pfam" id="PF22124"/>
    </source>
</evidence>
<dbReference type="InterPro" id="IPR012341">
    <property type="entry name" value="6hp_glycosidase-like_sf"/>
</dbReference>
<gene>
    <name evidence="4" type="ORF">ACFSJU_11785</name>
</gene>